<reference evidence="2 3" key="1">
    <citation type="submission" date="2023-05" db="EMBL/GenBank/DDBJ databases">
        <title>B98-5 Cell Line De Novo Hybrid Assembly: An Optical Mapping Approach.</title>
        <authorList>
            <person name="Kananen K."/>
            <person name="Auerbach J.A."/>
            <person name="Kautto E."/>
            <person name="Blachly J.S."/>
        </authorList>
    </citation>
    <scope>NUCLEOTIDE SEQUENCE [LARGE SCALE GENOMIC DNA]</scope>
    <source>
        <strain evidence="2">B95-8</strain>
        <tissue evidence="2">Cell line</tissue>
    </source>
</reference>
<feature type="compositionally biased region" description="Polar residues" evidence="1">
    <location>
        <begin position="121"/>
        <end position="131"/>
    </location>
</feature>
<comment type="caution">
    <text evidence="2">The sequence shown here is derived from an EMBL/GenBank/DDBJ whole genome shotgun (WGS) entry which is preliminary data.</text>
</comment>
<keyword evidence="3" id="KW-1185">Reference proteome</keyword>
<proteinExistence type="predicted"/>
<protein>
    <submittedName>
        <fullName evidence="2">Uncharacterized protein</fullName>
    </submittedName>
</protein>
<evidence type="ECO:0000313" key="3">
    <source>
        <dbReference type="Proteomes" id="UP001266305"/>
    </source>
</evidence>
<accession>A0ABQ9VTT8</accession>
<name>A0ABQ9VTT8_SAGOE</name>
<evidence type="ECO:0000313" key="2">
    <source>
        <dbReference type="EMBL" id="KAK2112772.1"/>
    </source>
</evidence>
<feature type="region of interest" description="Disordered" evidence="1">
    <location>
        <begin position="1"/>
        <end position="154"/>
    </location>
</feature>
<feature type="compositionally biased region" description="Polar residues" evidence="1">
    <location>
        <begin position="1"/>
        <end position="11"/>
    </location>
</feature>
<dbReference type="Proteomes" id="UP001266305">
    <property type="component" value="Unassembled WGS sequence"/>
</dbReference>
<gene>
    <name evidence="2" type="ORF">P7K49_012519</name>
</gene>
<organism evidence="2 3">
    <name type="scientific">Saguinus oedipus</name>
    <name type="common">Cotton-top tamarin</name>
    <name type="synonym">Oedipomidas oedipus</name>
    <dbReference type="NCBI Taxonomy" id="9490"/>
    <lineage>
        <taxon>Eukaryota</taxon>
        <taxon>Metazoa</taxon>
        <taxon>Chordata</taxon>
        <taxon>Craniata</taxon>
        <taxon>Vertebrata</taxon>
        <taxon>Euteleostomi</taxon>
        <taxon>Mammalia</taxon>
        <taxon>Eutheria</taxon>
        <taxon>Euarchontoglires</taxon>
        <taxon>Primates</taxon>
        <taxon>Haplorrhini</taxon>
        <taxon>Platyrrhini</taxon>
        <taxon>Cebidae</taxon>
        <taxon>Callitrichinae</taxon>
        <taxon>Saguinus</taxon>
    </lineage>
</organism>
<dbReference type="EMBL" id="JASSZA010000005">
    <property type="protein sequence ID" value="KAK2112772.1"/>
    <property type="molecule type" value="Genomic_DNA"/>
</dbReference>
<feature type="compositionally biased region" description="Basic and acidic residues" evidence="1">
    <location>
        <begin position="17"/>
        <end position="30"/>
    </location>
</feature>
<evidence type="ECO:0000256" key="1">
    <source>
        <dbReference type="SAM" id="MobiDB-lite"/>
    </source>
</evidence>
<sequence>MKQEHFLQNASLLPPRPRQDGSRASSEKGNPHAHSSLRICTASDPLRPPHPGVDAKHNAVSPLNTGAPDTDGGANAGRTKQKLGGARRTPAGQTRAARSRGGVGAAGGTHQSLRVQGGKYSAQSNPSPTRTRTPRAAMAVQPERRKAQAWGQTS</sequence>